<feature type="domain" description="HipA-like C-terminal" evidence="3">
    <location>
        <begin position="40"/>
        <end position="236"/>
    </location>
</feature>
<dbReference type="GO" id="GO:0016301">
    <property type="term" value="F:kinase activity"/>
    <property type="evidence" value="ECO:0007669"/>
    <property type="project" value="UniProtKB-KW"/>
</dbReference>
<reference evidence="5" key="1">
    <citation type="submission" date="2017-09" db="EMBL/GenBank/DDBJ databases">
        <authorList>
            <person name="Varghese N."/>
            <person name="Submissions S."/>
        </authorList>
    </citation>
    <scope>NUCLEOTIDE SEQUENCE [LARGE SCALE GENOMIC DNA]</scope>
    <source>
        <strain evidence="5">CGMCC 1.12803</strain>
    </source>
</reference>
<dbReference type="OrthoDB" id="9812605at2"/>
<evidence type="ECO:0000256" key="1">
    <source>
        <dbReference type="ARBA" id="ARBA00022679"/>
    </source>
</evidence>
<keyword evidence="1" id="KW-0808">Transferase</keyword>
<dbReference type="AlphaFoldDB" id="A0A285ZZQ4"/>
<protein>
    <recommendedName>
        <fullName evidence="3">HipA-like C-terminal domain-containing protein</fullName>
    </recommendedName>
</protein>
<accession>A0A285ZZQ4</accession>
<gene>
    <name evidence="4" type="ORF">SAMN06297358_2122</name>
</gene>
<dbReference type="Gene3D" id="1.10.1070.20">
    <property type="match status" value="1"/>
</dbReference>
<keyword evidence="2" id="KW-0418">Kinase</keyword>
<evidence type="ECO:0000259" key="3">
    <source>
        <dbReference type="Pfam" id="PF07804"/>
    </source>
</evidence>
<dbReference type="Pfam" id="PF07804">
    <property type="entry name" value="HipA_C"/>
    <property type="match status" value="1"/>
</dbReference>
<dbReference type="InterPro" id="IPR012893">
    <property type="entry name" value="HipA-like_C"/>
</dbReference>
<proteinExistence type="predicted"/>
<evidence type="ECO:0000313" key="5">
    <source>
        <dbReference type="Proteomes" id="UP000219281"/>
    </source>
</evidence>
<organism evidence="4 5">
    <name type="scientific">Pedobacter xixiisoli</name>
    <dbReference type="NCBI Taxonomy" id="1476464"/>
    <lineage>
        <taxon>Bacteria</taxon>
        <taxon>Pseudomonadati</taxon>
        <taxon>Bacteroidota</taxon>
        <taxon>Sphingobacteriia</taxon>
        <taxon>Sphingobacteriales</taxon>
        <taxon>Sphingobacteriaceae</taxon>
        <taxon>Pedobacter</taxon>
    </lineage>
</organism>
<keyword evidence="5" id="KW-1185">Reference proteome</keyword>
<dbReference type="Proteomes" id="UP000219281">
    <property type="component" value="Unassembled WGS sequence"/>
</dbReference>
<name>A0A285ZZQ4_9SPHI</name>
<evidence type="ECO:0000313" key="4">
    <source>
        <dbReference type="EMBL" id="SOD15146.1"/>
    </source>
</evidence>
<dbReference type="RefSeq" id="WP_097131666.1">
    <property type="nucleotide sequence ID" value="NZ_OCMT01000002.1"/>
</dbReference>
<sequence>MKSAKKLISYKIEKRSGLSPSVKQFYLAKSHQVVALSETVGGDAPKDLIRLYTYGEGKKSNPKTWKKYIAKIGHKWYPNESITEHFLTVLGQCFGMSIANSKLIFAEDYIRYLSEHFHTEEQVLSHGANILTSYLNEDNTDWIDELDRTKKLKGEIHIDDVLFAINKVFPDNSHAIIEGFLHMILFDALTGNNDRHYYNWGVISHVKNEHPPYFSPVYDTARGLLWNNSDKNVLPLHKELTRNDKIQLQKYVVKSVPKISIPDNADCNHFDLIHHLHLKSCFNKKHINTWTN</sequence>
<evidence type="ECO:0000256" key="2">
    <source>
        <dbReference type="ARBA" id="ARBA00022777"/>
    </source>
</evidence>
<dbReference type="EMBL" id="OCMT01000002">
    <property type="protein sequence ID" value="SOD15146.1"/>
    <property type="molecule type" value="Genomic_DNA"/>
</dbReference>